<reference evidence="1 2" key="1">
    <citation type="journal article" date="2013" name="PLoS Genet.">
        <title>Distinctive expansion of potential virulence genes in the genome of the oomycete fish pathogen Saprolegnia parasitica.</title>
        <authorList>
            <person name="Jiang R.H."/>
            <person name="de Bruijn I."/>
            <person name="Haas B.J."/>
            <person name="Belmonte R."/>
            <person name="Lobach L."/>
            <person name="Christie J."/>
            <person name="van den Ackerveken G."/>
            <person name="Bottin A."/>
            <person name="Bulone V."/>
            <person name="Diaz-Moreno S.M."/>
            <person name="Dumas B."/>
            <person name="Fan L."/>
            <person name="Gaulin E."/>
            <person name="Govers F."/>
            <person name="Grenville-Briggs L.J."/>
            <person name="Horner N.R."/>
            <person name="Levin J.Z."/>
            <person name="Mammella M."/>
            <person name="Meijer H.J."/>
            <person name="Morris P."/>
            <person name="Nusbaum C."/>
            <person name="Oome S."/>
            <person name="Phillips A.J."/>
            <person name="van Rooyen D."/>
            <person name="Rzeszutek E."/>
            <person name="Saraiva M."/>
            <person name="Secombes C.J."/>
            <person name="Seidl M.F."/>
            <person name="Snel B."/>
            <person name="Stassen J.H."/>
            <person name="Sykes S."/>
            <person name="Tripathy S."/>
            <person name="van den Berg H."/>
            <person name="Vega-Arreguin J.C."/>
            <person name="Wawra S."/>
            <person name="Young S.K."/>
            <person name="Zeng Q."/>
            <person name="Dieguez-Uribeondo J."/>
            <person name="Russ C."/>
            <person name="Tyler B.M."/>
            <person name="van West P."/>
        </authorList>
    </citation>
    <scope>NUCLEOTIDE SEQUENCE [LARGE SCALE GENOMIC DNA]</scope>
    <source>
        <strain evidence="1 2">CBS 223.65</strain>
    </source>
</reference>
<dbReference type="EMBL" id="KK583208">
    <property type="protein sequence ID" value="KDO29131.1"/>
    <property type="molecule type" value="Genomic_DNA"/>
</dbReference>
<dbReference type="AlphaFoldDB" id="A0A067CRI5"/>
<dbReference type="GeneID" id="24141347"/>
<name>A0A067CRI5_SAPPC</name>
<evidence type="ECO:0000313" key="1">
    <source>
        <dbReference type="EMBL" id="KDO29131.1"/>
    </source>
</evidence>
<sequence>STRSADGGKIYAILICKPHVDAAPTPTLVVTIAASVRACYSAWRRLRWQSLMPSIATLST</sequence>
<dbReference type="KEGG" id="spar:SPRG_20127"/>
<organism evidence="1 2">
    <name type="scientific">Saprolegnia parasitica (strain CBS 223.65)</name>
    <dbReference type="NCBI Taxonomy" id="695850"/>
    <lineage>
        <taxon>Eukaryota</taxon>
        <taxon>Sar</taxon>
        <taxon>Stramenopiles</taxon>
        <taxon>Oomycota</taxon>
        <taxon>Saprolegniomycetes</taxon>
        <taxon>Saprolegniales</taxon>
        <taxon>Saprolegniaceae</taxon>
        <taxon>Saprolegnia</taxon>
    </lineage>
</organism>
<evidence type="ECO:0000313" key="2">
    <source>
        <dbReference type="Proteomes" id="UP000030745"/>
    </source>
</evidence>
<protein>
    <submittedName>
        <fullName evidence="1">Uncharacterized protein</fullName>
    </submittedName>
</protein>
<dbReference type="Proteomes" id="UP000030745">
    <property type="component" value="Unassembled WGS sequence"/>
</dbReference>
<gene>
    <name evidence="1" type="ORF">SPRG_20127</name>
</gene>
<accession>A0A067CRI5</accession>
<dbReference type="RefSeq" id="XP_012200346.1">
    <property type="nucleotide sequence ID" value="XM_012344956.1"/>
</dbReference>
<keyword evidence="2" id="KW-1185">Reference proteome</keyword>
<proteinExistence type="predicted"/>
<feature type="non-terminal residue" evidence="1">
    <location>
        <position position="1"/>
    </location>
</feature>
<dbReference type="VEuPathDB" id="FungiDB:SPRG_20127"/>